<evidence type="ECO:0000313" key="2">
    <source>
        <dbReference type="Proteomes" id="UP000317940"/>
    </source>
</evidence>
<reference evidence="1 2" key="1">
    <citation type="submission" date="2019-06" db="EMBL/GenBank/DDBJ databases">
        <title>Sequencing the genomes of 1000 actinobacteria strains.</title>
        <authorList>
            <person name="Klenk H.-P."/>
        </authorList>
    </citation>
    <scope>NUCLEOTIDE SEQUENCE [LARGE SCALE GENOMIC DNA]</scope>
    <source>
        <strain evidence="1 2">DSM 44826</strain>
    </source>
</reference>
<proteinExistence type="predicted"/>
<sequence>MDKQILHKAAFLLHECHEPEQQVVERLKEYFPALTLVERERYVQEAWDQVHTASVDNL</sequence>
<dbReference type="RefSeq" id="WP_170305019.1">
    <property type="nucleotide sequence ID" value="NZ_BAAAMZ010000038.1"/>
</dbReference>
<gene>
    <name evidence="1" type="ORF">FHX73_115020</name>
</gene>
<dbReference type="AlphaFoldDB" id="A0A561UP30"/>
<protein>
    <submittedName>
        <fullName evidence="1">Uncharacterized protein</fullName>
    </submittedName>
</protein>
<dbReference type="Proteomes" id="UP000317940">
    <property type="component" value="Unassembled WGS sequence"/>
</dbReference>
<evidence type="ECO:0000313" key="1">
    <source>
        <dbReference type="EMBL" id="TWG01133.1"/>
    </source>
</evidence>
<organism evidence="1 2">
    <name type="scientific">Kitasatospora viridis</name>
    <dbReference type="NCBI Taxonomy" id="281105"/>
    <lineage>
        <taxon>Bacteria</taxon>
        <taxon>Bacillati</taxon>
        <taxon>Actinomycetota</taxon>
        <taxon>Actinomycetes</taxon>
        <taxon>Kitasatosporales</taxon>
        <taxon>Streptomycetaceae</taxon>
        <taxon>Kitasatospora</taxon>
    </lineage>
</organism>
<keyword evidence="2" id="KW-1185">Reference proteome</keyword>
<comment type="caution">
    <text evidence="1">The sequence shown here is derived from an EMBL/GenBank/DDBJ whole genome shotgun (WGS) entry which is preliminary data.</text>
</comment>
<accession>A0A561UP30</accession>
<dbReference type="EMBL" id="VIWT01000001">
    <property type="protein sequence ID" value="TWG01133.1"/>
    <property type="molecule type" value="Genomic_DNA"/>
</dbReference>
<name>A0A561UP30_9ACTN</name>